<dbReference type="AlphaFoldDB" id="A0A7E5VTQ6"/>
<reference evidence="3" key="1">
    <citation type="submission" date="2025-08" db="UniProtKB">
        <authorList>
            <consortium name="RefSeq"/>
        </authorList>
    </citation>
    <scope>IDENTIFICATION</scope>
</reference>
<protein>
    <submittedName>
        <fullName evidence="3">Uncharacterized protein LOC113496480</fullName>
    </submittedName>
</protein>
<keyword evidence="2" id="KW-1185">Reference proteome</keyword>
<feature type="transmembrane region" description="Helical" evidence="1">
    <location>
        <begin position="90"/>
        <end position="109"/>
    </location>
</feature>
<feature type="transmembrane region" description="Helical" evidence="1">
    <location>
        <begin position="121"/>
        <end position="142"/>
    </location>
</feature>
<accession>A0A7E5VTQ6</accession>
<proteinExistence type="predicted"/>
<feature type="transmembrane region" description="Helical" evidence="1">
    <location>
        <begin position="54"/>
        <end position="78"/>
    </location>
</feature>
<name>A0A7E5VTQ6_TRINI</name>
<dbReference type="Proteomes" id="UP000322000">
    <property type="component" value="Chromosome 8"/>
</dbReference>
<dbReference type="RefSeq" id="XP_026731521.1">
    <property type="nucleotide sequence ID" value="XM_026875720.1"/>
</dbReference>
<keyword evidence="1" id="KW-0472">Membrane</keyword>
<evidence type="ECO:0000313" key="3">
    <source>
        <dbReference type="RefSeq" id="XP_026731521.1"/>
    </source>
</evidence>
<dbReference type="KEGG" id="tnl:113496480"/>
<sequence length="152" mass="17132">MSFLDGLPHVETCCFCCSLKIGSIIIAGLRVLNLVEVILFFFSSDSFECVTGLMVTIITWINVVFTVALVLTAIYFLFGIVKGWPDTAVWFMYVSALFLIFEVVGGISLCFAEPKEDCPPPWIYGVSTIFSCLLELYFLIVIKSYHRVMLLR</sequence>
<evidence type="ECO:0000256" key="1">
    <source>
        <dbReference type="SAM" id="Phobius"/>
    </source>
</evidence>
<keyword evidence="1" id="KW-0812">Transmembrane</keyword>
<evidence type="ECO:0000313" key="2">
    <source>
        <dbReference type="Proteomes" id="UP000322000"/>
    </source>
</evidence>
<dbReference type="OrthoDB" id="6895986at2759"/>
<dbReference type="GeneID" id="113496480"/>
<feature type="transmembrane region" description="Helical" evidence="1">
    <location>
        <begin position="21"/>
        <end position="42"/>
    </location>
</feature>
<organism evidence="2 3">
    <name type="scientific">Trichoplusia ni</name>
    <name type="common">Cabbage looper</name>
    <dbReference type="NCBI Taxonomy" id="7111"/>
    <lineage>
        <taxon>Eukaryota</taxon>
        <taxon>Metazoa</taxon>
        <taxon>Ecdysozoa</taxon>
        <taxon>Arthropoda</taxon>
        <taxon>Hexapoda</taxon>
        <taxon>Insecta</taxon>
        <taxon>Pterygota</taxon>
        <taxon>Neoptera</taxon>
        <taxon>Endopterygota</taxon>
        <taxon>Lepidoptera</taxon>
        <taxon>Glossata</taxon>
        <taxon>Ditrysia</taxon>
        <taxon>Noctuoidea</taxon>
        <taxon>Noctuidae</taxon>
        <taxon>Plusiinae</taxon>
        <taxon>Trichoplusia</taxon>
    </lineage>
</organism>
<dbReference type="InParanoid" id="A0A7E5VTQ6"/>
<gene>
    <name evidence="3" type="primary">LOC113496480</name>
</gene>
<keyword evidence="1" id="KW-1133">Transmembrane helix</keyword>